<sequence length="91" mass="10137">MKTVFTLGLKTADPGVDAFTRNPHRFRDMGLGPTSLIPAHYQQPAVKRRTGITVGHENLRTVVDLDKPHPTRRFSSHQANTPATNVLSQYT</sequence>
<evidence type="ECO:0000313" key="3">
    <source>
        <dbReference type="Proteomes" id="UP000465302"/>
    </source>
</evidence>
<name>A0A7I9VZR0_MYCAG</name>
<accession>A0A7I9VZR0</accession>
<feature type="region of interest" description="Disordered" evidence="1">
    <location>
        <begin position="67"/>
        <end position="91"/>
    </location>
</feature>
<feature type="compositionally biased region" description="Polar residues" evidence="1">
    <location>
        <begin position="76"/>
        <end position="91"/>
    </location>
</feature>
<evidence type="ECO:0000256" key="1">
    <source>
        <dbReference type="SAM" id="MobiDB-lite"/>
    </source>
</evidence>
<evidence type="ECO:0000313" key="2">
    <source>
        <dbReference type="EMBL" id="GFG50486.1"/>
    </source>
</evidence>
<proteinExistence type="predicted"/>
<dbReference type="AlphaFoldDB" id="A0A7I9VZR0"/>
<reference evidence="2 3" key="1">
    <citation type="journal article" date="2019" name="Emerg. Microbes Infect.">
        <title>Comprehensive subspecies identification of 175 nontuberculous mycobacteria species based on 7547 genomic profiles.</title>
        <authorList>
            <person name="Matsumoto Y."/>
            <person name="Kinjo T."/>
            <person name="Motooka D."/>
            <person name="Nabeya D."/>
            <person name="Jung N."/>
            <person name="Uechi K."/>
            <person name="Horii T."/>
            <person name="Iida T."/>
            <person name="Fujita J."/>
            <person name="Nakamura S."/>
        </authorList>
    </citation>
    <scope>NUCLEOTIDE SEQUENCE [LARGE SCALE GENOMIC DNA]</scope>
    <source>
        <strain evidence="2 3">JCM 6377</strain>
    </source>
</reference>
<dbReference type="EMBL" id="BLKS01000001">
    <property type="protein sequence ID" value="GFG50486.1"/>
    <property type="molecule type" value="Genomic_DNA"/>
</dbReference>
<dbReference type="Proteomes" id="UP000465302">
    <property type="component" value="Unassembled WGS sequence"/>
</dbReference>
<organism evidence="2 3">
    <name type="scientific">Mycolicibacterium agri</name>
    <name type="common">Mycobacterium agri</name>
    <dbReference type="NCBI Taxonomy" id="36811"/>
    <lineage>
        <taxon>Bacteria</taxon>
        <taxon>Bacillati</taxon>
        <taxon>Actinomycetota</taxon>
        <taxon>Actinomycetes</taxon>
        <taxon>Mycobacteriales</taxon>
        <taxon>Mycobacteriaceae</taxon>
        <taxon>Mycolicibacterium</taxon>
    </lineage>
</organism>
<protein>
    <submittedName>
        <fullName evidence="2">Uncharacterized protein</fullName>
    </submittedName>
</protein>
<gene>
    <name evidence="2" type="ORF">MAGR_19270</name>
</gene>
<comment type="caution">
    <text evidence="2">The sequence shown here is derived from an EMBL/GenBank/DDBJ whole genome shotgun (WGS) entry which is preliminary data.</text>
</comment>